<dbReference type="Proteomes" id="UP000182932">
    <property type="component" value="Unassembled WGS sequence"/>
</dbReference>
<evidence type="ECO:0000259" key="1">
    <source>
        <dbReference type="Pfam" id="PF13403"/>
    </source>
</evidence>
<name>A0A975WEA1_9RHOB</name>
<gene>
    <name evidence="2" type="ORF">SAMN04487940_12263</name>
</gene>
<proteinExistence type="predicted"/>
<comment type="caution">
    <text evidence="2">The sequence shown here is derived from an EMBL/GenBank/DDBJ whole genome shotgun (WGS) entry which is preliminary data.</text>
</comment>
<feature type="domain" description="Hedgehog/Intein (Hint)" evidence="1">
    <location>
        <begin position="154"/>
        <end position="300"/>
    </location>
</feature>
<keyword evidence="3" id="KW-1185">Reference proteome</keyword>
<dbReference type="SUPFAM" id="SSF51294">
    <property type="entry name" value="Hedgehog/intein (Hint) domain"/>
    <property type="match status" value="1"/>
</dbReference>
<evidence type="ECO:0000313" key="3">
    <source>
        <dbReference type="Proteomes" id="UP000182932"/>
    </source>
</evidence>
<organism evidence="2 3">
    <name type="scientific">Marinovum algicola</name>
    <dbReference type="NCBI Taxonomy" id="42444"/>
    <lineage>
        <taxon>Bacteria</taxon>
        <taxon>Pseudomonadati</taxon>
        <taxon>Pseudomonadota</taxon>
        <taxon>Alphaproteobacteria</taxon>
        <taxon>Rhodobacterales</taxon>
        <taxon>Roseobacteraceae</taxon>
        <taxon>Marinovum</taxon>
    </lineage>
</organism>
<accession>A0A975WEA1</accession>
<dbReference type="EMBL" id="FNYY01000022">
    <property type="protein sequence ID" value="SEK06043.1"/>
    <property type="molecule type" value="Genomic_DNA"/>
</dbReference>
<evidence type="ECO:0000313" key="2">
    <source>
        <dbReference type="EMBL" id="SEK06043.1"/>
    </source>
</evidence>
<dbReference type="Gene3D" id="2.170.16.10">
    <property type="entry name" value="Hedgehog/Intein (Hint) domain"/>
    <property type="match status" value="1"/>
</dbReference>
<dbReference type="InterPro" id="IPR036844">
    <property type="entry name" value="Hint_dom_sf"/>
</dbReference>
<dbReference type="GeneID" id="80820538"/>
<sequence length="350" mass="38386">MKAGYRGTFVISWSQTEIDGFAAASLSSLRVGAGWSWQGDALCVDGPNDVLRLEGADGNEALRKRAARKVQRLVGTALTGQQSTPPEARPAPADESCFVVTDGLRSYAITVIPAGRERLLMFVGEMPPRDMPLWVVSLDLAHQQRAEADDPGVICFTPGTLIDTHDGPRPVEELRESDRVLTRDNGPQEVLWTGARRMTGARLYAMPELRPVRIFAGAFGTDRPETSFLVSPQHRLLLRGAEIEALFNTPEVLVAARDLADTPCAQTDYAAREVTYVHLLLPRHEILWANGLETESFHPASAQLSTLDAEDRARLIAGLPEVEHDPQAYGAYARRNLTSSEFAVLKHRAA</sequence>
<dbReference type="InterPro" id="IPR028992">
    <property type="entry name" value="Hedgehog/Intein_dom"/>
</dbReference>
<reference evidence="2 3" key="1">
    <citation type="submission" date="2016-10" db="EMBL/GenBank/DDBJ databases">
        <authorList>
            <person name="Varghese N."/>
            <person name="Submissions S."/>
        </authorList>
    </citation>
    <scope>NUCLEOTIDE SEQUENCE [LARGE SCALE GENOMIC DNA]</scope>
    <source>
        <strain evidence="2 3">FF3</strain>
    </source>
</reference>
<protein>
    <submittedName>
        <fullName evidence="2">Hint domain-containing protein</fullName>
    </submittedName>
</protein>
<dbReference type="AlphaFoldDB" id="A0A975WEA1"/>
<dbReference type="RefSeq" id="WP_074839160.1">
    <property type="nucleotide sequence ID" value="NZ_CATMKJ010000015.1"/>
</dbReference>
<dbReference type="Pfam" id="PF13403">
    <property type="entry name" value="Hint_2"/>
    <property type="match status" value="1"/>
</dbReference>